<dbReference type="PANTHER" id="PTHR15691">
    <property type="entry name" value="WASH COMPLEX SUBUNIT 5"/>
    <property type="match status" value="1"/>
</dbReference>
<evidence type="ECO:0000256" key="1">
    <source>
        <dbReference type="ARBA" id="ARBA00006224"/>
    </source>
</evidence>
<comment type="similarity">
    <text evidence="1">Belongs to the strumpellin family.</text>
</comment>
<dbReference type="GO" id="GO:0007032">
    <property type="term" value="P:endosome organization"/>
    <property type="evidence" value="ECO:0007669"/>
    <property type="project" value="TreeGrafter"/>
</dbReference>
<accession>A0A8J2MYA0</accession>
<dbReference type="Proteomes" id="UP000786811">
    <property type="component" value="Unassembled WGS sequence"/>
</dbReference>
<organism evidence="2 3">
    <name type="scientific">Cotesia congregata</name>
    <name type="common">Parasitoid wasp</name>
    <name type="synonym">Apanteles congregatus</name>
    <dbReference type="NCBI Taxonomy" id="51543"/>
    <lineage>
        <taxon>Eukaryota</taxon>
        <taxon>Metazoa</taxon>
        <taxon>Ecdysozoa</taxon>
        <taxon>Arthropoda</taxon>
        <taxon>Hexapoda</taxon>
        <taxon>Insecta</taxon>
        <taxon>Pterygota</taxon>
        <taxon>Neoptera</taxon>
        <taxon>Endopterygota</taxon>
        <taxon>Hymenoptera</taxon>
        <taxon>Apocrita</taxon>
        <taxon>Ichneumonoidea</taxon>
        <taxon>Braconidae</taxon>
        <taxon>Microgastrinae</taxon>
        <taxon>Cotesia</taxon>
    </lineage>
</organism>
<gene>
    <name evidence="2" type="ORF">HICCMSTLAB_LOCUS12642</name>
</gene>
<dbReference type="GO" id="GO:0005768">
    <property type="term" value="C:endosome"/>
    <property type="evidence" value="ECO:0007669"/>
    <property type="project" value="TreeGrafter"/>
</dbReference>
<dbReference type="GO" id="GO:0030041">
    <property type="term" value="P:actin filament polymerization"/>
    <property type="evidence" value="ECO:0007669"/>
    <property type="project" value="TreeGrafter"/>
</dbReference>
<name>A0A8J2MYA0_COTCN</name>
<dbReference type="Pfam" id="PF10266">
    <property type="entry name" value="Strumpellin"/>
    <property type="match status" value="1"/>
</dbReference>
<dbReference type="GO" id="GO:0071203">
    <property type="term" value="C:WASH complex"/>
    <property type="evidence" value="ECO:0007669"/>
    <property type="project" value="InterPro"/>
</dbReference>
<dbReference type="PANTHER" id="PTHR15691:SF6">
    <property type="entry name" value="WASH COMPLEX SUBUNIT 5"/>
    <property type="match status" value="1"/>
</dbReference>
<dbReference type="EMBL" id="CAJNRD030001124">
    <property type="protein sequence ID" value="CAG5107224.1"/>
    <property type="molecule type" value="Genomic_DNA"/>
</dbReference>
<sequence length="1257" mass="145088">MSDFLAANNICGQSLLRLVSRGNAIIAELMRLKDYVPPVFRLESKRHLQKYGSIIMDFVYFKAANVNEQKIENDNTLQELDENLRDNYTDVLTRIYLAFESIHKYITDFNAYIDELDDGHYIQQSVETVMLNEEGRQLMCEAVYLYGVMLLLVDHQFEGHVRERLLVSYYRYNAQRSSSTRVDDVCTLLRSTGFSKSSAKRPPNYPEDYFGRVPIKSKFIDLLIGRLRSDEIYSQSLAFPNPEHRSIASANQAAMLVIILSFQPSILHNSSAAMREIVDRFFPDNWVISIYMGIVLNLCDWWLPYKAARTALNNTLETANIKKTAQNYGLKIKKLITETEKLQLAVTLDENEIESVIKLIRECNVSLHWMLLHTTVPTVLREESKRSRLLRQQVINESKYTPEECLKLLLSTAQIEQDVKQIYKQLLHDKESKWSENKNTCVERINDLAQVLETNKHVDSVETNECLKMWFKEISAHVSSLQQEDGRKIAQLLQALEEVQEFHQLENNLQVSQYLNDTREILHNMLRTGSITEDTMIALNILTDCCYAWNIMETFIDIMQNNIKKNPPTVIKLKALFLKMASALEMPLLRINQARSADLSSVSQYYSRELESYARRVLQIIPETVFGLLAQIVHLETNVFKEIPMKLYKDKLKDYAQLDERLQMAKLTYAVSVFTKGVLSLRSVSLGVLRVDSHRLLEDGIRQELAKKITIALHNGLTFDNKSKASLVEKLNDLANVMDGYRKSFQYIQDYININSLKIWHEEITFIINAALEDECKNSTWMPSKSWKMLITDDKQDYSSLVEANGGSTFMGRLAKELIRVTDPKTTVYIEHALAWYDLKSQNEILNYKVFSMVLMAIGTPGLHGLDKLLSHFITMELKNLFKYVDHGVRDKSWGAMIDECRAIIQNIEYCRNNPGKLYSSVMNHSSKIWPYMIECLLKIGHYQLLRNKISYELNTACKFEAKHVESALRTLNLAVLDELRKKPDECLTTQEERDFIHELSIRLDWTGISDPLNKTYLKLSSLNNLDLLLFLFTISYLHKLHYCKNTASLLSKKTQDSIDAVVFTIGVQTFLRQFSNDIFNNYIAYLCKYVLSFVSSDSGKMGSEWESEGTTILYYLQLISKYANIPKSAIFETIPVIILDQYKQKIMRLILVITIAIFGGCTVASLDTSSFRDPSSYIMRVRPKTRMGSSRPFPLVELPLSTAIGFGKRNKNYLTTNLEPKMKRILRGISTHNNSRQTPIYWFAKLVRRYPGLKTE</sequence>
<dbReference type="OrthoDB" id="565118at2759"/>
<evidence type="ECO:0000313" key="3">
    <source>
        <dbReference type="Proteomes" id="UP000786811"/>
    </source>
</evidence>
<keyword evidence="3" id="KW-1185">Reference proteome</keyword>
<dbReference type="InterPro" id="IPR019393">
    <property type="entry name" value="WASH_strumpellin"/>
</dbReference>
<dbReference type="GO" id="GO:0140285">
    <property type="term" value="P:endosome fission"/>
    <property type="evidence" value="ECO:0007669"/>
    <property type="project" value="TreeGrafter"/>
</dbReference>
<reference evidence="2" key="1">
    <citation type="submission" date="2021-04" db="EMBL/GenBank/DDBJ databases">
        <authorList>
            <person name="Chebbi M.A.C M."/>
        </authorList>
    </citation>
    <scope>NUCLEOTIDE SEQUENCE</scope>
</reference>
<comment type="caution">
    <text evidence="2">The sequence shown here is derived from an EMBL/GenBank/DDBJ whole genome shotgun (WGS) entry which is preliminary data.</text>
</comment>
<dbReference type="GO" id="GO:0051125">
    <property type="term" value="P:regulation of actin nucleation"/>
    <property type="evidence" value="ECO:0007669"/>
    <property type="project" value="TreeGrafter"/>
</dbReference>
<dbReference type="AlphaFoldDB" id="A0A8J2MYA0"/>
<evidence type="ECO:0000313" key="2">
    <source>
        <dbReference type="EMBL" id="CAG5107224.1"/>
    </source>
</evidence>
<proteinExistence type="inferred from homology"/>
<protein>
    <submittedName>
        <fullName evidence="2">Similar to washc5: WASH complex subunit 5 (Xenopus tropicalis)</fullName>
    </submittedName>
</protein>